<dbReference type="SUPFAM" id="SSF46785">
    <property type="entry name" value="Winged helix' DNA-binding domain"/>
    <property type="match status" value="1"/>
</dbReference>
<dbReference type="InterPro" id="IPR036388">
    <property type="entry name" value="WH-like_DNA-bd_sf"/>
</dbReference>
<dbReference type="Pfam" id="PF03466">
    <property type="entry name" value="LysR_substrate"/>
    <property type="match status" value="1"/>
</dbReference>
<dbReference type="InterPro" id="IPR036390">
    <property type="entry name" value="WH_DNA-bd_sf"/>
</dbReference>
<evidence type="ECO:0000313" key="6">
    <source>
        <dbReference type="EMBL" id="MBL0374957.1"/>
    </source>
</evidence>
<protein>
    <submittedName>
        <fullName evidence="6">LysR family transcriptional regulator</fullName>
    </submittedName>
</protein>
<dbReference type="RefSeq" id="WP_201663508.1">
    <property type="nucleotide sequence ID" value="NZ_JAEQNC010000017.1"/>
</dbReference>
<dbReference type="InterPro" id="IPR005119">
    <property type="entry name" value="LysR_subst-bd"/>
</dbReference>
<reference evidence="6" key="1">
    <citation type="submission" date="2021-01" db="EMBL/GenBank/DDBJ databases">
        <title>Rhizobium sp. strain KVB221 16S ribosomal RNA gene Genome sequencing and assembly.</title>
        <authorList>
            <person name="Kang M."/>
        </authorList>
    </citation>
    <scope>NUCLEOTIDE SEQUENCE</scope>
    <source>
        <strain evidence="6">KVB221</strain>
    </source>
</reference>
<gene>
    <name evidence="6" type="ORF">JJB09_23365</name>
</gene>
<evidence type="ECO:0000313" key="7">
    <source>
        <dbReference type="Proteomes" id="UP000633219"/>
    </source>
</evidence>
<evidence type="ECO:0000256" key="3">
    <source>
        <dbReference type="ARBA" id="ARBA00023125"/>
    </source>
</evidence>
<dbReference type="Gene3D" id="3.40.190.290">
    <property type="match status" value="1"/>
</dbReference>
<keyword evidence="7" id="KW-1185">Reference proteome</keyword>
<feature type="domain" description="HTH lysR-type" evidence="5">
    <location>
        <begin position="4"/>
        <end position="61"/>
    </location>
</feature>
<sequence>MRNPDWNLIRTFLTVAECGSLLAAASRLRLTQPAIGRHINQLEADLELSLFVRGRSGMKLTEAGLSLAEDATAMRGEFDRLLLKAAGRGDRVSGTVRITASRVVSIYILPPILARLKAAEPEIEVELVPDNAVANLLARDADIAVRMVRPTQNDLIAQKIADIPMGTFAHRSYLETRGTPQTIDDLSEHLVIGYDREDRMLAAMHQMGLDADRSFFAFRTDDEVAAWELVKAGAGIGFAQLHIGTRTADIVRILPDLAIPTLPLWLAAHQELNTSRRIRRAMDFLAGELRKLPLST</sequence>
<comment type="similarity">
    <text evidence="1">Belongs to the LysR transcriptional regulatory family.</text>
</comment>
<keyword evidence="4" id="KW-0804">Transcription</keyword>
<keyword evidence="2" id="KW-0805">Transcription regulation</keyword>
<evidence type="ECO:0000256" key="2">
    <source>
        <dbReference type="ARBA" id="ARBA00023015"/>
    </source>
</evidence>
<evidence type="ECO:0000256" key="1">
    <source>
        <dbReference type="ARBA" id="ARBA00009437"/>
    </source>
</evidence>
<dbReference type="InterPro" id="IPR058163">
    <property type="entry name" value="LysR-type_TF_proteobact-type"/>
</dbReference>
<dbReference type="GO" id="GO:0006351">
    <property type="term" value="P:DNA-templated transcription"/>
    <property type="evidence" value="ECO:0007669"/>
    <property type="project" value="TreeGrafter"/>
</dbReference>
<dbReference type="GO" id="GO:0043565">
    <property type="term" value="F:sequence-specific DNA binding"/>
    <property type="evidence" value="ECO:0007669"/>
    <property type="project" value="TreeGrafter"/>
</dbReference>
<keyword evidence="3" id="KW-0238">DNA-binding</keyword>
<dbReference type="Pfam" id="PF00126">
    <property type="entry name" value="HTH_1"/>
    <property type="match status" value="1"/>
</dbReference>
<dbReference type="PANTHER" id="PTHR30537">
    <property type="entry name" value="HTH-TYPE TRANSCRIPTIONAL REGULATOR"/>
    <property type="match status" value="1"/>
</dbReference>
<evidence type="ECO:0000256" key="4">
    <source>
        <dbReference type="ARBA" id="ARBA00023163"/>
    </source>
</evidence>
<proteinExistence type="inferred from homology"/>
<accession>A0A936YU07</accession>
<dbReference type="InterPro" id="IPR000847">
    <property type="entry name" value="LysR_HTH_N"/>
</dbReference>
<evidence type="ECO:0000259" key="5">
    <source>
        <dbReference type="PROSITE" id="PS50931"/>
    </source>
</evidence>
<dbReference type="Proteomes" id="UP000633219">
    <property type="component" value="Unassembled WGS sequence"/>
</dbReference>
<dbReference type="PRINTS" id="PR00039">
    <property type="entry name" value="HTHLYSR"/>
</dbReference>
<dbReference type="PANTHER" id="PTHR30537:SF3">
    <property type="entry name" value="TRANSCRIPTIONAL REGULATORY PROTEIN"/>
    <property type="match status" value="1"/>
</dbReference>
<organism evidence="6 7">
    <name type="scientific">Rhizobium setariae</name>
    <dbReference type="NCBI Taxonomy" id="2801340"/>
    <lineage>
        <taxon>Bacteria</taxon>
        <taxon>Pseudomonadati</taxon>
        <taxon>Pseudomonadota</taxon>
        <taxon>Alphaproteobacteria</taxon>
        <taxon>Hyphomicrobiales</taxon>
        <taxon>Rhizobiaceae</taxon>
        <taxon>Rhizobium/Agrobacterium group</taxon>
        <taxon>Rhizobium</taxon>
    </lineage>
</organism>
<comment type="caution">
    <text evidence="6">The sequence shown here is derived from an EMBL/GenBank/DDBJ whole genome shotgun (WGS) entry which is preliminary data.</text>
</comment>
<dbReference type="PROSITE" id="PS50931">
    <property type="entry name" value="HTH_LYSR"/>
    <property type="match status" value="1"/>
</dbReference>
<dbReference type="AlphaFoldDB" id="A0A936YU07"/>
<dbReference type="EMBL" id="JAEQNC010000017">
    <property type="protein sequence ID" value="MBL0374957.1"/>
    <property type="molecule type" value="Genomic_DNA"/>
</dbReference>
<dbReference type="SUPFAM" id="SSF53850">
    <property type="entry name" value="Periplasmic binding protein-like II"/>
    <property type="match status" value="1"/>
</dbReference>
<dbReference type="GO" id="GO:0003700">
    <property type="term" value="F:DNA-binding transcription factor activity"/>
    <property type="evidence" value="ECO:0007669"/>
    <property type="project" value="InterPro"/>
</dbReference>
<name>A0A936YU07_9HYPH</name>
<dbReference type="Gene3D" id="1.10.10.10">
    <property type="entry name" value="Winged helix-like DNA-binding domain superfamily/Winged helix DNA-binding domain"/>
    <property type="match status" value="1"/>
</dbReference>